<feature type="region of interest" description="Disordered" evidence="1">
    <location>
        <begin position="1"/>
        <end position="82"/>
    </location>
</feature>
<proteinExistence type="predicted"/>
<sequence>MPSKRRTLLGRSTSAANRMAASRDAESLERRQIRLDDQRSRQASSRDAESSEQRQTRLSSLRARQAASEGKDPSVLCHIPDR</sequence>
<evidence type="ECO:0000313" key="2">
    <source>
        <dbReference type="EMBL" id="CAF1608463.1"/>
    </source>
</evidence>
<evidence type="ECO:0000313" key="4">
    <source>
        <dbReference type="Proteomes" id="UP000663829"/>
    </source>
</evidence>
<dbReference type="EMBL" id="CAJNOQ010037450">
    <property type="protein sequence ID" value="CAF1608463.1"/>
    <property type="molecule type" value="Genomic_DNA"/>
</dbReference>
<organism evidence="2 4">
    <name type="scientific">Didymodactylos carnosus</name>
    <dbReference type="NCBI Taxonomy" id="1234261"/>
    <lineage>
        <taxon>Eukaryota</taxon>
        <taxon>Metazoa</taxon>
        <taxon>Spiralia</taxon>
        <taxon>Gnathifera</taxon>
        <taxon>Rotifera</taxon>
        <taxon>Eurotatoria</taxon>
        <taxon>Bdelloidea</taxon>
        <taxon>Philodinida</taxon>
        <taxon>Philodinidae</taxon>
        <taxon>Didymodactylos</taxon>
    </lineage>
</organism>
<feature type="compositionally biased region" description="Basic and acidic residues" evidence="1">
    <location>
        <begin position="21"/>
        <end position="55"/>
    </location>
</feature>
<dbReference type="OrthoDB" id="1728974at2759"/>
<dbReference type="Proteomes" id="UP000663829">
    <property type="component" value="Unassembled WGS sequence"/>
</dbReference>
<dbReference type="Proteomes" id="UP000681722">
    <property type="component" value="Unassembled WGS sequence"/>
</dbReference>
<dbReference type="AlphaFoldDB" id="A0A816BFB6"/>
<gene>
    <name evidence="2" type="ORF">GPM918_LOCUS42921</name>
    <name evidence="3" type="ORF">SRO942_LOCUS44274</name>
</gene>
<comment type="caution">
    <text evidence="2">The sequence shown here is derived from an EMBL/GenBank/DDBJ whole genome shotgun (WGS) entry which is preliminary data.</text>
</comment>
<accession>A0A816BFB6</accession>
<protein>
    <submittedName>
        <fullName evidence="2">Uncharacterized protein</fullName>
    </submittedName>
</protein>
<evidence type="ECO:0000313" key="3">
    <source>
        <dbReference type="EMBL" id="CAF4489872.1"/>
    </source>
</evidence>
<dbReference type="EMBL" id="CAJOBC010104107">
    <property type="protein sequence ID" value="CAF4489872.1"/>
    <property type="molecule type" value="Genomic_DNA"/>
</dbReference>
<keyword evidence="4" id="KW-1185">Reference proteome</keyword>
<reference evidence="2" key="1">
    <citation type="submission" date="2021-02" db="EMBL/GenBank/DDBJ databases">
        <authorList>
            <person name="Nowell W R."/>
        </authorList>
    </citation>
    <scope>NUCLEOTIDE SEQUENCE</scope>
</reference>
<name>A0A816BFB6_9BILA</name>
<evidence type="ECO:0000256" key="1">
    <source>
        <dbReference type="SAM" id="MobiDB-lite"/>
    </source>
</evidence>